<dbReference type="OrthoDB" id="8818336at2759"/>
<evidence type="ECO:0000313" key="1">
    <source>
        <dbReference type="EMBL" id="TRY87203.1"/>
    </source>
</evidence>
<gene>
    <name evidence="1" type="ORF">DNTS_031731</name>
</gene>
<organism evidence="1 2">
    <name type="scientific">Danionella cerebrum</name>
    <dbReference type="NCBI Taxonomy" id="2873325"/>
    <lineage>
        <taxon>Eukaryota</taxon>
        <taxon>Metazoa</taxon>
        <taxon>Chordata</taxon>
        <taxon>Craniata</taxon>
        <taxon>Vertebrata</taxon>
        <taxon>Euteleostomi</taxon>
        <taxon>Actinopterygii</taxon>
        <taxon>Neopterygii</taxon>
        <taxon>Teleostei</taxon>
        <taxon>Ostariophysi</taxon>
        <taxon>Cypriniformes</taxon>
        <taxon>Danionidae</taxon>
        <taxon>Danioninae</taxon>
        <taxon>Danionella</taxon>
    </lineage>
</organism>
<protein>
    <submittedName>
        <fullName evidence="1">Uncharacterized protein</fullName>
    </submittedName>
</protein>
<proteinExistence type="predicted"/>
<accession>A0A553QB91</accession>
<sequence length="81" mass="8947">MATCQSKMAGAHSSRDCNQASPIITAAHLAFLNSKRSVTTSTKLQLALVFLELERDTNYTQLGSRTTACDEFKYDALSRME</sequence>
<name>A0A553QB91_9TELE</name>
<comment type="caution">
    <text evidence="1">The sequence shown here is derived from an EMBL/GenBank/DDBJ whole genome shotgun (WGS) entry which is preliminary data.</text>
</comment>
<dbReference type="Proteomes" id="UP000316079">
    <property type="component" value="Unassembled WGS sequence"/>
</dbReference>
<dbReference type="AlphaFoldDB" id="A0A553QB91"/>
<dbReference type="EMBL" id="SRMA01026153">
    <property type="protein sequence ID" value="TRY87203.1"/>
    <property type="molecule type" value="Genomic_DNA"/>
</dbReference>
<reference evidence="1 2" key="1">
    <citation type="journal article" date="2019" name="Sci. Data">
        <title>Hybrid genome assembly and annotation of Danionella translucida.</title>
        <authorList>
            <person name="Kadobianskyi M."/>
            <person name="Schulze L."/>
            <person name="Schuelke M."/>
            <person name="Judkewitz B."/>
        </authorList>
    </citation>
    <scope>NUCLEOTIDE SEQUENCE [LARGE SCALE GENOMIC DNA]</scope>
    <source>
        <strain evidence="1 2">Bolton</strain>
    </source>
</reference>
<evidence type="ECO:0000313" key="2">
    <source>
        <dbReference type="Proteomes" id="UP000316079"/>
    </source>
</evidence>
<keyword evidence="2" id="KW-1185">Reference proteome</keyword>